<gene>
    <name evidence="1" type="ORF">llap_16674</name>
</gene>
<protein>
    <submittedName>
        <fullName evidence="1">Uncharacterized protein</fullName>
    </submittedName>
</protein>
<evidence type="ECO:0000313" key="2">
    <source>
        <dbReference type="Proteomes" id="UP000233556"/>
    </source>
</evidence>
<organism evidence="1 2">
    <name type="scientific">Limosa lapponica baueri</name>
    <dbReference type="NCBI Taxonomy" id="1758121"/>
    <lineage>
        <taxon>Eukaryota</taxon>
        <taxon>Metazoa</taxon>
        <taxon>Chordata</taxon>
        <taxon>Craniata</taxon>
        <taxon>Vertebrata</taxon>
        <taxon>Euteleostomi</taxon>
        <taxon>Archelosauria</taxon>
        <taxon>Archosauria</taxon>
        <taxon>Dinosauria</taxon>
        <taxon>Saurischia</taxon>
        <taxon>Theropoda</taxon>
        <taxon>Coelurosauria</taxon>
        <taxon>Aves</taxon>
        <taxon>Neognathae</taxon>
        <taxon>Neoaves</taxon>
        <taxon>Charadriiformes</taxon>
        <taxon>Scolopacidae</taxon>
        <taxon>Limosa</taxon>
    </lineage>
</organism>
<reference evidence="2" key="2">
    <citation type="submission" date="2017-12" db="EMBL/GenBank/DDBJ databases">
        <title>Genome sequence of the Bar-tailed Godwit (Limosa lapponica baueri).</title>
        <authorList>
            <person name="Lima N.C.B."/>
            <person name="Parody-Merino A.M."/>
            <person name="Battley P.F."/>
            <person name="Fidler A.E."/>
            <person name="Prosdocimi F."/>
        </authorList>
    </citation>
    <scope>NUCLEOTIDE SEQUENCE [LARGE SCALE GENOMIC DNA]</scope>
</reference>
<dbReference type="GO" id="GO:0009615">
    <property type="term" value="P:response to virus"/>
    <property type="evidence" value="ECO:0007669"/>
    <property type="project" value="TreeGrafter"/>
</dbReference>
<dbReference type="PANTHER" id="PTHR48195">
    <property type="entry name" value="FRIEND VIRUS SUSCEPTIBILITY PROTEIN 1"/>
    <property type="match status" value="1"/>
</dbReference>
<evidence type="ECO:0000313" key="1">
    <source>
        <dbReference type="EMBL" id="PKU33021.1"/>
    </source>
</evidence>
<reference evidence="2" key="1">
    <citation type="submission" date="2017-11" db="EMBL/GenBank/DDBJ databases">
        <authorList>
            <person name="Lima N.C."/>
            <person name="Parody-Merino A.M."/>
            <person name="Battley P.F."/>
            <person name="Fidler A.E."/>
            <person name="Prosdocimi F."/>
        </authorList>
    </citation>
    <scope>NUCLEOTIDE SEQUENCE [LARGE SCALE GENOMIC DNA]</scope>
</reference>
<name>A0A2I0TGU9_LIMLA</name>
<accession>A0A2I0TGU9</accession>
<dbReference type="PANTHER" id="PTHR48195:SF1">
    <property type="entry name" value="RIKEN CDNA 2410002F23 GENE"/>
    <property type="match status" value="1"/>
</dbReference>
<dbReference type="Proteomes" id="UP000233556">
    <property type="component" value="Unassembled WGS sequence"/>
</dbReference>
<dbReference type="InterPro" id="IPR053270">
    <property type="entry name" value="Fv1_restriction_factor"/>
</dbReference>
<proteinExistence type="predicted"/>
<sequence>MGEIRQTLQEIQGIGDNSGQDIEAPSLYRWLLVVSDAVYLSTGELAATVQPWRTIPECVNALWQLGMAHMVMLGCTKAPDDVQVTKSIETTFLRLAPTELEAPLMAIVMATDEWVGELVGALMQLDSVLGTKAVQAAKGKRTIREPGQAGQEKGKGKVTWNTIWAELLWAEVPQEEINGLPTPELYKSWLQLSAGQCSAPLIRNGKGGLQETLRCHPFLQCPVPQLNGPYRQHGIDL</sequence>
<keyword evidence="2" id="KW-1185">Reference proteome</keyword>
<dbReference type="GO" id="GO:0005794">
    <property type="term" value="C:Golgi apparatus"/>
    <property type="evidence" value="ECO:0007669"/>
    <property type="project" value="TreeGrafter"/>
</dbReference>
<dbReference type="OrthoDB" id="9906618at2759"/>
<dbReference type="AlphaFoldDB" id="A0A2I0TGU9"/>
<dbReference type="EMBL" id="KZ510555">
    <property type="protein sequence ID" value="PKU33021.1"/>
    <property type="molecule type" value="Genomic_DNA"/>
</dbReference>